<dbReference type="InterPro" id="IPR020846">
    <property type="entry name" value="MFS_dom"/>
</dbReference>
<dbReference type="PROSITE" id="PS50850">
    <property type="entry name" value="MFS"/>
    <property type="match status" value="1"/>
</dbReference>
<dbReference type="Pfam" id="PF00083">
    <property type="entry name" value="Sugar_tr"/>
    <property type="match status" value="1"/>
</dbReference>
<dbReference type="HOGENOM" id="CLU_001265_30_5_1"/>
<dbReference type="InterPro" id="IPR050549">
    <property type="entry name" value="MFS_Trehalose_Transporter"/>
</dbReference>
<comment type="subcellular location">
    <subcellularLocation>
        <location evidence="1">Cell membrane</location>
        <topology evidence="1">Multi-pass membrane protein</topology>
    </subcellularLocation>
</comment>
<keyword evidence="3" id="KW-1003">Cell membrane</keyword>
<dbReference type="PANTHER" id="PTHR48021:SF46">
    <property type="entry name" value="MAJOR FACILITATOR SUPERFAMILY (MFS) PROFILE DOMAIN-CONTAINING PROTEIN"/>
    <property type="match status" value="1"/>
</dbReference>
<name>T1I4P3_RHOPR</name>
<dbReference type="STRING" id="13249.T1I4P3"/>
<keyword evidence="10" id="KW-1185">Reference proteome</keyword>
<keyword evidence="6" id="KW-1133">Transmembrane helix</keyword>
<dbReference type="AlphaFoldDB" id="T1I4P3"/>
<dbReference type="eggNOG" id="KOG0254">
    <property type="taxonomic scope" value="Eukaryota"/>
</dbReference>
<keyword evidence="7" id="KW-0472">Membrane</keyword>
<evidence type="ECO:0000313" key="9">
    <source>
        <dbReference type="EnsemblMetazoa" id="RPRC011262-PA"/>
    </source>
</evidence>
<evidence type="ECO:0000259" key="8">
    <source>
        <dbReference type="PROSITE" id="PS50850"/>
    </source>
</evidence>
<dbReference type="SUPFAM" id="SSF103473">
    <property type="entry name" value="MFS general substrate transporter"/>
    <property type="match status" value="1"/>
</dbReference>
<feature type="domain" description="Major facilitator superfamily (MFS) profile" evidence="8">
    <location>
        <begin position="1"/>
        <end position="421"/>
    </location>
</feature>
<protein>
    <submittedName>
        <fullName evidence="9">MFS domain-containing protein</fullName>
    </submittedName>
</protein>
<dbReference type="InterPro" id="IPR005829">
    <property type="entry name" value="Sugar_transporter_CS"/>
</dbReference>
<keyword evidence="5" id="KW-0812">Transmembrane</keyword>
<dbReference type="Gene3D" id="1.20.1250.20">
    <property type="entry name" value="MFS general substrate transporter like domains"/>
    <property type="match status" value="1"/>
</dbReference>
<dbReference type="GO" id="GO:0022857">
    <property type="term" value="F:transmembrane transporter activity"/>
    <property type="evidence" value="ECO:0007669"/>
    <property type="project" value="InterPro"/>
</dbReference>
<evidence type="ECO:0000256" key="7">
    <source>
        <dbReference type="ARBA" id="ARBA00023136"/>
    </source>
</evidence>
<evidence type="ECO:0000256" key="4">
    <source>
        <dbReference type="ARBA" id="ARBA00022597"/>
    </source>
</evidence>
<keyword evidence="4" id="KW-0762">Sugar transport</keyword>
<dbReference type="Proteomes" id="UP000015103">
    <property type="component" value="Unassembled WGS sequence"/>
</dbReference>
<evidence type="ECO:0000256" key="3">
    <source>
        <dbReference type="ARBA" id="ARBA00022475"/>
    </source>
</evidence>
<sequence>CVTACVCSLTAGQVFSWPSASLPHIIRGDAGFNLTDSEQSWMVTITFIGNLISPIPAGYVMDTIGRWKTLLIFDTMMIVSWIIIYFSKVAWGLYVARLLAGIWAGIVYTVVPVFLGEVVEANIRGTLGGIFGVTMYVGALYETVSNFYSYGLLTILSGIPPVMLLVALCFMPESPYFYLMKGKRGQAENSIVWLRGECVAEDLNKIEEAVMEQLAQNGSFYDIFTSAATRRAFYITQIFGIVQRAAGVFLLFSYVTVMLPGSWFSAKKSFIVLCLAWIGSSVTSSLLLDRFNRRMLMLISCTGSCISMIGVSIWFYIYEKTTMDVNEVIWLPLFLLMIHGFFYSIGIVSIPNLLQGELFPVNVKAKASALYGITASITTAITVRLYQPINYHVGDYLNFIICAISCLLGAVCVFTIMVETRGRTLEEIQQDLLKKTLKKNLKKKPNG</sequence>
<dbReference type="GO" id="GO:0005886">
    <property type="term" value="C:plasma membrane"/>
    <property type="evidence" value="ECO:0007669"/>
    <property type="project" value="UniProtKB-SubCell"/>
</dbReference>
<reference evidence="9" key="1">
    <citation type="submission" date="2015-05" db="UniProtKB">
        <authorList>
            <consortium name="EnsemblMetazoa"/>
        </authorList>
    </citation>
    <scope>IDENTIFICATION</scope>
</reference>
<evidence type="ECO:0000313" key="10">
    <source>
        <dbReference type="Proteomes" id="UP000015103"/>
    </source>
</evidence>
<dbReference type="EnsemblMetazoa" id="RPRC011262-RA">
    <property type="protein sequence ID" value="RPRC011262-PA"/>
    <property type="gene ID" value="RPRC011262"/>
</dbReference>
<evidence type="ECO:0000256" key="5">
    <source>
        <dbReference type="ARBA" id="ARBA00022692"/>
    </source>
</evidence>
<proteinExistence type="predicted"/>
<keyword evidence="2" id="KW-0813">Transport</keyword>
<dbReference type="FunFam" id="1.20.1250.20:FF:000218">
    <property type="entry name" value="facilitated trehalose transporter Tret1"/>
    <property type="match status" value="1"/>
</dbReference>
<evidence type="ECO:0000256" key="6">
    <source>
        <dbReference type="ARBA" id="ARBA00022989"/>
    </source>
</evidence>
<evidence type="ECO:0000256" key="2">
    <source>
        <dbReference type="ARBA" id="ARBA00022448"/>
    </source>
</evidence>
<dbReference type="VEuPathDB" id="VectorBase:RPRC011262"/>
<dbReference type="InParanoid" id="T1I4P3"/>
<evidence type="ECO:0000256" key="1">
    <source>
        <dbReference type="ARBA" id="ARBA00004651"/>
    </source>
</evidence>
<dbReference type="OMA" id="FAGPCAD"/>
<dbReference type="PROSITE" id="PS00217">
    <property type="entry name" value="SUGAR_TRANSPORT_2"/>
    <property type="match status" value="1"/>
</dbReference>
<accession>T1I4P3</accession>
<dbReference type="InterPro" id="IPR036259">
    <property type="entry name" value="MFS_trans_sf"/>
</dbReference>
<organism evidence="9 10">
    <name type="scientific">Rhodnius prolixus</name>
    <name type="common">Triatomid bug</name>
    <dbReference type="NCBI Taxonomy" id="13249"/>
    <lineage>
        <taxon>Eukaryota</taxon>
        <taxon>Metazoa</taxon>
        <taxon>Ecdysozoa</taxon>
        <taxon>Arthropoda</taxon>
        <taxon>Hexapoda</taxon>
        <taxon>Insecta</taxon>
        <taxon>Pterygota</taxon>
        <taxon>Neoptera</taxon>
        <taxon>Paraneoptera</taxon>
        <taxon>Hemiptera</taxon>
        <taxon>Heteroptera</taxon>
        <taxon>Panheteroptera</taxon>
        <taxon>Cimicomorpha</taxon>
        <taxon>Reduviidae</taxon>
        <taxon>Triatominae</taxon>
        <taxon>Rhodnius</taxon>
    </lineage>
</organism>
<dbReference type="EMBL" id="ACPB03026442">
    <property type="status" value="NOT_ANNOTATED_CDS"/>
    <property type="molecule type" value="Genomic_DNA"/>
</dbReference>
<dbReference type="InterPro" id="IPR005828">
    <property type="entry name" value="MFS_sugar_transport-like"/>
</dbReference>
<dbReference type="PANTHER" id="PTHR48021">
    <property type="match status" value="1"/>
</dbReference>